<comment type="catalytic activity">
    <reaction evidence="1">
        <text>inosine + phosphate = alpha-D-ribose 1-phosphate + hypoxanthine</text>
        <dbReference type="Rhea" id="RHEA:27646"/>
        <dbReference type="ChEBI" id="CHEBI:17368"/>
        <dbReference type="ChEBI" id="CHEBI:17596"/>
        <dbReference type="ChEBI" id="CHEBI:43474"/>
        <dbReference type="ChEBI" id="CHEBI:57720"/>
        <dbReference type="EC" id="2.4.2.1"/>
    </reaction>
    <physiologicalReaction direction="left-to-right" evidence="1">
        <dbReference type="Rhea" id="RHEA:27647"/>
    </physiologicalReaction>
</comment>
<evidence type="ECO:0000256" key="3">
    <source>
        <dbReference type="ARBA" id="ARBA00022679"/>
    </source>
</evidence>
<evidence type="ECO:0000256" key="5">
    <source>
        <dbReference type="ARBA" id="ARBA00022801"/>
    </source>
</evidence>
<keyword evidence="3" id="KW-0808">Transferase</keyword>
<keyword evidence="5" id="KW-0378">Hydrolase</keyword>
<dbReference type="PANTHER" id="PTHR30616:SF2">
    <property type="entry name" value="PURINE NUCLEOSIDE PHOSPHORYLASE LACC1"/>
    <property type="match status" value="1"/>
</dbReference>
<dbReference type="SUPFAM" id="SSF64438">
    <property type="entry name" value="CNF1/YfiH-like putative cysteine hydrolases"/>
    <property type="match status" value="1"/>
</dbReference>
<dbReference type="InterPro" id="IPR011324">
    <property type="entry name" value="Cytotoxic_necrot_fac-like_cat"/>
</dbReference>
<dbReference type="CDD" id="cd16833">
    <property type="entry name" value="YfiH"/>
    <property type="match status" value="1"/>
</dbReference>
<keyword evidence="4" id="KW-0479">Metal-binding</keyword>
<accession>A0ABX0JKR3</accession>
<evidence type="ECO:0000256" key="7">
    <source>
        <dbReference type="ARBA" id="ARBA00047989"/>
    </source>
</evidence>
<dbReference type="EMBL" id="WOTB01000002">
    <property type="protein sequence ID" value="NHN83389.1"/>
    <property type="molecule type" value="Genomic_DNA"/>
</dbReference>
<comment type="similarity">
    <text evidence="2 10">Belongs to the purine nucleoside phosphorylase YfiH/LACC1 family.</text>
</comment>
<name>A0ABX0JKR3_9PROT</name>
<evidence type="ECO:0000256" key="8">
    <source>
        <dbReference type="ARBA" id="ARBA00048968"/>
    </source>
</evidence>
<evidence type="ECO:0000256" key="10">
    <source>
        <dbReference type="RuleBase" id="RU361274"/>
    </source>
</evidence>
<dbReference type="InterPro" id="IPR003730">
    <property type="entry name" value="Cu_polyphenol_OxRdtase"/>
</dbReference>
<sequence length="268" mass="28030">MTTEGPGRDMVVQSPDLSFVRHGFFTRLGGVSEGPYASLNCSMRSGDDPAALAENRRRVAATFGLDAGRLLGVTQVHGADVVTVTAPWQAGRGASADAMVTMRDDVALGVITADCAPVLFASRDGRIVGAAHAGWRGAVGGVLEATLEAMEALEVPPGDVVAVVGPCIAQTGYEVGTDMRDAALRADAEADAWFSPGVREGHYQFDLSGYCMFRLRRAGAGQVTSVSLDTLTDEKRFFSHRRRTLAGGGPIGHQISVIAAGCGAELHL</sequence>
<comment type="catalytic activity">
    <reaction evidence="7">
        <text>adenosine + H2O + H(+) = inosine + NH4(+)</text>
        <dbReference type="Rhea" id="RHEA:24408"/>
        <dbReference type="ChEBI" id="CHEBI:15377"/>
        <dbReference type="ChEBI" id="CHEBI:15378"/>
        <dbReference type="ChEBI" id="CHEBI:16335"/>
        <dbReference type="ChEBI" id="CHEBI:17596"/>
        <dbReference type="ChEBI" id="CHEBI:28938"/>
        <dbReference type="EC" id="3.5.4.4"/>
    </reaction>
    <physiologicalReaction direction="left-to-right" evidence="7">
        <dbReference type="Rhea" id="RHEA:24409"/>
    </physiologicalReaction>
</comment>
<dbReference type="Pfam" id="PF02578">
    <property type="entry name" value="Cu-oxidase_4"/>
    <property type="match status" value="1"/>
</dbReference>
<organism evidence="11 12">
    <name type="scientific">Acetobacter musti</name>
    <dbReference type="NCBI Taxonomy" id="864732"/>
    <lineage>
        <taxon>Bacteria</taxon>
        <taxon>Pseudomonadati</taxon>
        <taxon>Pseudomonadota</taxon>
        <taxon>Alphaproteobacteria</taxon>
        <taxon>Acetobacterales</taxon>
        <taxon>Acetobacteraceae</taxon>
        <taxon>Acetobacter</taxon>
    </lineage>
</organism>
<dbReference type="PANTHER" id="PTHR30616">
    <property type="entry name" value="UNCHARACTERIZED PROTEIN YFIH"/>
    <property type="match status" value="1"/>
</dbReference>
<evidence type="ECO:0000256" key="2">
    <source>
        <dbReference type="ARBA" id="ARBA00007353"/>
    </source>
</evidence>
<dbReference type="NCBIfam" id="TIGR00726">
    <property type="entry name" value="peptidoglycan editing factor PgeF"/>
    <property type="match status" value="1"/>
</dbReference>
<dbReference type="Gene3D" id="3.60.140.10">
    <property type="entry name" value="CNF1/YfiH-like putative cysteine hydrolases"/>
    <property type="match status" value="1"/>
</dbReference>
<evidence type="ECO:0000313" key="12">
    <source>
        <dbReference type="Proteomes" id="UP000635278"/>
    </source>
</evidence>
<reference evidence="11 12" key="1">
    <citation type="journal article" date="2020" name="Int. J. Syst. Evol. Microbiol.">
        <title>Novel acetic acid bacteria from cider fermentations: Acetobacter conturbans sp. nov. and Acetobacter fallax sp. nov.</title>
        <authorList>
            <person name="Sombolestani A.S."/>
            <person name="Cleenwerck I."/>
            <person name="Cnockaert M."/>
            <person name="Borremans W."/>
            <person name="Wieme A.D."/>
            <person name="De Vuyst L."/>
            <person name="Vandamme P."/>
        </authorList>
    </citation>
    <scope>NUCLEOTIDE SEQUENCE [LARGE SCALE GENOMIC DNA]</scope>
    <source>
        <strain evidence="11 12">LMG 30640</strain>
    </source>
</reference>
<dbReference type="Proteomes" id="UP000635278">
    <property type="component" value="Unassembled WGS sequence"/>
</dbReference>
<evidence type="ECO:0000256" key="4">
    <source>
        <dbReference type="ARBA" id="ARBA00022723"/>
    </source>
</evidence>
<protein>
    <recommendedName>
        <fullName evidence="10">Purine nucleoside phosphorylase</fullName>
    </recommendedName>
</protein>
<comment type="catalytic activity">
    <reaction evidence="8">
        <text>adenosine + phosphate = alpha-D-ribose 1-phosphate + adenine</text>
        <dbReference type="Rhea" id="RHEA:27642"/>
        <dbReference type="ChEBI" id="CHEBI:16335"/>
        <dbReference type="ChEBI" id="CHEBI:16708"/>
        <dbReference type="ChEBI" id="CHEBI:43474"/>
        <dbReference type="ChEBI" id="CHEBI:57720"/>
        <dbReference type="EC" id="2.4.2.1"/>
    </reaction>
    <physiologicalReaction direction="left-to-right" evidence="8">
        <dbReference type="Rhea" id="RHEA:27643"/>
    </physiologicalReaction>
</comment>
<keyword evidence="6" id="KW-0862">Zinc</keyword>
<evidence type="ECO:0000256" key="6">
    <source>
        <dbReference type="ARBA" id="ARBA00022833"/>
    </source>
</evidence>
<proteinExistence type="inferred from homology"/>
<gene>
    <name evidence="11" type="primary">pgeF</name>
    <name evidence="11" type="ORF">GOB93_01890</name>
</gene>
<keyword evidence="12" id="KW-1185">Reference proteome</keyword>
<dbReference type="InterPro" id="IPR038371">
    <property type="entry name" value="Cu_polyphenol_OxRdtase_sf"/>
</dbReference>
<comment type="caution">
    <text evidence="11">The sequence shown here is derived from an EMBL/GenBank/DDBJ whole genome shotgun (WGS) entry which is preliminary data.</text>
</comment>
<evidence type="ECO:0000313" key="11">
    <source>
        <dbReference type="EMBL" id="NHN83389.1"/>
    </source>
</evidence>
<evidence type="ECO:0000256" key="9">
    <source>
        <dbReference type="ARBA" id="ARBA00049893"/>
    </source>
</evidence>
<comment type="catalytic activity">
    <reaction evidence="9">
        <text>S-methyl-5'-thioadenosine + phosphate = 5-(methylsulfanyl)-alpha-D-ribose 1-phosphate + adenine</text>
        <dbReference type="Rhea" id="RHEA:11852"/>
        <dbReference type="ChEBI" id="CHEBI:16708"/>
        <dbReference type="ChEBI" id="CHEBI:17509"/>
        <dbReference type="ChEBI" id="CHEBI:43474"/>
        <dbReference type="ChEBI" id="CHEBI:58533"/>
        <dbReference type="EC" id="2.4.2.28"/>
    </reaction>
    <physiologicalReaction direction="left-to-right" evidence="9">
        <dbReference type="Rhea" id="RHEA:11853"/>
    </physiologicalReaction>
</comment>
<evidence type="ECO:0000256" key="1">
    <source>
        <dbReference type="ARBA" id="ARBA00000553"/>
    </source>
</evidence>